<evidence type="ECO:0000256" key="1">
    <source>
        <dbReference type="SAM" id="MobiDB-lite"/>
    </source>
</evidence>
<accession>A0A699GPZ3</accession>
<sequence length="784" mass="87791">MDLDLAHMMAASMVPMLKPENGHSLSKTQVVAGVKTLMPITSVEDKAQRRLEVKARSTLIMDIPDEHQIKFNSIMDATLLMEAIEKRFGGNAATKKTQRNLLKQQYENFIASNSEMLDQTIDRLQKLVYEPEVKGMSSSNSSIKNMAFMSPSNNNNTNGAVNTAQAVNTTHGFSNFGTQVNTANIDNLSDSIICTFLASQPSGPLLANEDLEQIHSDDFEEMDLIWQMAMLTIRARRGHFAREWRDPRSQDTKYKESTRKTVPVETPASTTLVSCDGLSGYDWSDQAEEGLNYALMAYTSTSLESKNSCIEKFWTAAKVKSINREAHIHVKVDVKKVIIFEASIRRDLQFVNEGGVDCLPNDTIFEKLALMRKPIRKVTEVPRPSDLIEHVADEAVYKELDDRLLKGTITASSLKAKQDNGNINKTESKKTPNELSSQGTNLGGGPRGNTLQNDEDRMKLNELIDLCITLQSRVLDLEKTKTTQALAIDSLKRMVKKLEKKKRSRTYKLKRLYKAGLSAMVESFDVNDQDDEQMFDVNDLQSKEVFVQDDVADKEVTDKVQKVVKEEVEDINTTKLIIDAAHVNTAGEINDASIPTTDTITATMTVDEVTLAQALMEIKSTKSKAKGIVLQEPSESRTTISSKKSQDKGKAIMIEEHVKINADYQLAERLQADEQQELNDAEKATLFMVNTFVDYITELVKRSSKKAKEKVMEGSLKRGGTKLKQESSKRARIELEQENSTKQKIDNDKETAKLKPGGLLGLKVILILLKLLLFMLEVNTADWS</sequence>
<feature type="compositionally biased region" description="Basic and acidic residues" evidence="1">
    <location>
        <begin position="723"/>
        <end position="749"/>
    </location>
</feature>
<feature type="region of interest" description="Disordered" evidence="1">
    <location>
        <begin position="419"/>
        <end position="452"/>
    </location>
</feature>
<evidence type="ECO:0000313" key="2">
    <source>
        <dbReference type="EMBL" id="GEU29296.1"/>
    </source>
</evidence>
<proteinExistence type="predicted"/>
<comment type="caution">
    <text evidence="2">The sequence shown here is derived from an EMBL/GenBank/DDBJ whole genome shotgun (WGS) entry which is preliminary data.</text>
</comment>
<protein>
    <submittedName>
        <fullName evidence="2">Ribonuclease H-like domain-containing protein</fullName>
    </submittedName>
</protein>
<name>A0A699GPZ3_TANCI</name>
<reference evidence="2" key="1">
    <citation type="journal article" date="2019" name="Sci. Rep.">
        <title>Draft genome of Tanacetum cinerariifolium, the natural source of mosquito coil.</title>
        <authorList>
            <person name="Yamashiro T."/>
            <person name="Shiraishi A."/>
            <person name="Satake H."/>
            <person name="Nakayama K."/>
        </authorList>
    </citation>
    <scope>NUCLEOTIDE SEQUENCE</scope>
</reference>
<gene>
    <name evidence="2" type="ORF">Tci_001274</name>
</gene>
<organism evidence="2">
    <name type="scientific">Tanacetum cinerariifolium</name>
    <name type="common">Dalmatian daisy</name>
    <name type="synonym">Chrysanthemum cinerariifolium</name>
    <dbReference type="NCBI Taxonomy" id="118510"/>
    <lineage>
        <taxon>Eukaryota</taxon>
        <taxon>Viridiplantae</taxon>
        <taxon>Streptophyta</taxon>
        <taxon>Embryophyta</taxon>
        <taxon>Tracheophyta</taxon>
        <taxon>Spermatophyta</taxon>
        <taxon>Magnoliopsida</taxon>
        <taxon>eudicotyledons</taxon>
        <taxon>Gunneridae</taxon>
        <taxon>Pentapetalae</taxon>
        <taxon>asterids</taxon>
        <taxon>campanulids</taxon>
        <taxon>Asterales</taxon>
        <taxon>Asteraceae</taxon>
        <taxon>Asteroideae</taxon>
        <taxon>Anthemideae</taxon>
        <taxon>Anthemidinae</taxon>
        <taxon>Tanacetum</taxon>
    </lineage>
</organism>
<feature type="region of interest" description="Disordered" evidence="1">
    <location>
        <begin position="711"/>
        <end position="749"/>
    </location>
</feature>
<dbReference type="AlphaFoldDB" id="A0A699GPZ3"/>
<dbReference type="EMBL" id="BKCJ010000057">
    <property type="protein sequence ID" value="GEU29296.1"/>
    <property type="molecule type" value="Genomic_DNA"/>
</dbReference>